<dbReference type="EMBL" id="CP034457">
    <property type="protein sequence ID" value="QBM87091.1"/>
    <property type="molecule type" value="Genomic_DNA"/>
</dbReference>
<dbReference type="AlphaFoldDB" id="A0A4P6XMV0"/>
<sequence length="799" mass="89097">MKRFLAKLQKPDGGHEPPSAPASAPDSLHSESDSLNELKPMFVHHSQGHFTNDMSLNLNPSISEVESLVTESSLMPDKSLFSSRVSHSTRQSSYQSRTSSKPRKTHIKGVPYGQPLQILETSEELKGCSEGTTSIPNQKSIPEKLHTLWQDVWYLLCQYTNSVTMLSSTVVSIINCYKEFVTFMESVPSTSTWDYNSYNNDDVRKLLKTYLHFYDNLLREDAYVRLRLLLCKTFNDFNLTLKSSTKRMLKPAMSGMLKPCNYAIGVNDGKSLKNEESLRNIMAKIANHGFSLNEQNGSFIAPIARGISKDMNVLCLYFGYRSIGEHHSRIAASIQEFYDDIHVIVAKNKIELAAAAVSPQKLNQFVSQESLDFSHKFKLPFRIPSDPLRPPMSMSLSTESSARISGTMGGFVYPIIDKQQLPHLQSYANSKFAISCGHVCLDTKSESPDYPYVSSPLAVLISLYKNALIGEYDKNSQAGSVYGLDSRAAYTSIIQQLDGLFPVKKLKGHEQKSDHEGGESRNLPRTRFGQIIWGERTLIHAKNYKDGATLDDKRLSDLAIIKVNKAIHCEQNYLGDDVAFNEFDPSLMFENLYVRKLIDLRRYTKENNLSSVREVDSMVSTSTRNGDGTFNMNGIPVFKYGSTTKFTRGNLNGIKLVYWMDGAIHSSEFVVNSAESTTSFAAGGDSGAWILAKLEDVRGTPETKGLGVAGMLHSYDGEFRQFGLFTPMSEILDRLEEVTKIKWGVVGVPEKSESIPDISDSSDPGEYELLNGADLSTDSDSESDYESLVDDHACPPELD</sequence>
<feature type="compositionally biased region" description="Low complexity" evidence="1">
    <location>
        <begin position="755"/>
        <end position="764"/>
    </location>
</feature>
<dbReference type="Proteomes" id="UP000292447">
    <property type="component" value="Chromosome II"/>
</dbReference>
<gene>
    <name evidence="2" type="primary">MPUL0B02900</name>
    <name evidence="2" type="ORF">METSCH_B02900</name>
</gene>
<feature type="region of interest" description="Disordered" evidence="1">
    <location>
        <begin position="81"/>
        <end position="107"/>
    </location>
</feature>
<feature type="region of interest" description="Disordered" evidence="1">
    <location>
        <begin position="751"/>
        <end position="799"/>
    </location>
</feature>
<evidence type="ECO:0000313" key="2">
    <source>
        <dbReference type="EMBL" id="QBM87091.1"/>
    </source>
</evidence>
<protein>
    <submittedName>
        <fullName evidence="2">Peptidase family S64</fullName>
    </submittedName>
</protein>
<dbReference type="Pfam" id="PF08192">
    <property type="entry name" value="Peptidase_S64"/>
    <property type="match status" value="1"/>
</dbReference>
<feature type="compositionally biased region" description="Low complexity" evidence="1">
    <location>
        <begin position="82"/>
        <end position="99"/>
    </location>
</feature>
<feature type="region of interest" description="Disordered" evidence="1">
    <location>
        <begin position="1"/>
        <end position="32"/>
    </location>
</feature>
<accession>A0A4P6XMV0</accession>
<evidence type="ECO:0000313" key="3">
    <source>
        <dbReference type="Proteomes" id="UP000292447"/>
    </source>
</evidence>
<feature type="compositionally biased region" description="Basic and acidic residues" evidence="1">
    <location>
        <begin position="789"/>
        <end position="799"/>
    </location>
</feature>
<organism evidence="2 3">
    <name type="scientific">Metschnikowia aff. pulcherrima</name>
    <dbReference type="NCBI Taxonomy" id="2163413"/>
    <lineage>
        <taxon>Eukaryota</taxon>
        <taxon>Fungi</taxon>
        <taxon>Dikarya</taxon>
        <taxon>Ascomycota</taxon>
        <taxon>Saccharomycotina</taxon>
        <taxon>Pichiomycetes</taxon>
        <taxon>Metschnikowiaceae</taxon>
        <taxon>Metschnikowia</taxon>
    </lineage>
</organism>
<reference evidence="3" key="1">
    <citation type="submission" date="2019-03" db="EMBL/GenBank/DDBJ databases">
        <title>Snf2 controls pulcherriminic acid biosynthesis and connects pigmentation and antifungal activity of the yeast Metschnikowia pulcherrima.</title>
        <authorList>
            <person name="Gore-Lloyd D."/>
            <person name="Sumann I."/>
            <person name="Brachmann A.O."/>
            <person name="Schneeberger K."/>
            <person name="Ortiz-Merino R.A."/>
            <person name="Moreno-Beltran M."/>
            <person name="Schlaefli M."/>
            <person name="Kirner P."/>
            <person name="Santos Kron A."/>
            <person name="Wolfe K.H."/>
            <person name="Piel J."/>
            <person name="Ahrens C.H."/>
            <person name="Henk D."/>
            <person name="Freimoser F.M."/>
        </authorList>
    </citation>
    <scope>NUCLEOTIDE SEQUENCE [LARGE SCALE GENOMIC DNA]</scope>
    <source>
        <strain evidence="3">APC 1.2</strain>
    </source>
</reference>
<evidence type="ECO:0000256" key="1">
    <source>
        <dbReference type="SAM" id="MobiDB-lite"/>
    </source>
</evidence>
<dbReference type="InterPro" id="IPR012985">
    <property type="entry name" value="Peptidase_S64_Ssy5"/>
</dbReference>
<dbReference type="STRING" id="2163413.A0A4P6XMV0"/>
<name>A0A4P6XMV0_9ASCO</name>
<keyword evidence="3" id="KW-1185">Reference proteome</keyword>
<dbReference type="SUPFAM" id="SSF50494">
    <property type="entry name" value="Trypsin-like serine proteases"/>
    <property type="match status" value="1"/>
</dbReference>
<feature type="compositionally biased region" description="Acidic residues" evidence="1">
    <location>
        <begin position="777"/>
        <end position="788"/>
    </location>
</feature>
<dbReference type="InterPro" id="IPR009003">
    <property type="entry name" value="Peptidase_S1_PA"/>
</dbReference>
<proteinExistence type="predicted"/>